<dbReference type="Proteomes" id="UP001065298">
    <property type="component" value="Chromosome 7"/>
</dbReference>
<dbReference type="EMBL" id="CM046509">
    <property type="protein sequence ID" value="KAI8663321.1"/>
    <property type="molecule type" value="Genomic_DNA"/>
</dbReference>
<gene>
    <name evidence="1" type="ORF">NCS57_00932700</name>
</gene>
<comment type="caution">
    <text evidence="1">The sequence shown here is derived from an EMBL/GenBank/DDBJ whole genome shotgun (WGS) entry which is preliminary data.</text>
</comment>
<keyword evidence="2" id="KW-1185">Reference proteome</keyword>
<accession>A0ACC0QR32</accession>
<protein>
    <submittedName>
        <fullName evidence="1">Uncharacterized protein</fullName>
    </submittedName>
</protein>
<sequence>MFFPSFQTYGDKDLDTLLSYVVDPYIQHNPLAPSGKAVAQAGMTQIFATPGLINNVTRVISDLDYVAIHVHRIQPNTTDKAIVDVFRLNGTCITEHWDVQQIMIPSSTSPLAYF</sequence>
<proteinExistence type="predicted"/>
<reference evidence="1" key="1">
    <citation type="submission" date="2022-06" db="EMBL/GenBank/DDBJ databases">
        <title>Fusarium solani species complex genomes reveal bases of compartmentalisation and animal pathogenesis.</title>
        <authorList>
            <person name="Tsai I.J."/>
        </authorList>
    </citation>
    <scope>NUCLEOTIDE SEQUENCE</scope>
    <source>
        <strain evidence="1">Fu6.1</strain>
    </source>
</reference>
<evidence type="ECO:0000313" key="2">
    <source>
        <dbReference type="Proteomes" id="UP001065298"/>
    </source>
</evidence>
<organism evidence="1 2">
    <name type="scientific">Fusarium keratoplasticum</name>
    <dbReference type="NCBI Taxonomy" id="1328300"/>
    <lineage>
        <taxon>Eukaryota</taxon>
        <taxon>Fungi</taxon>
        <taxon>Dikarya</taxon>
        <taxon>Ascomycota</taxon>
        <taxon>Pezizomycotina</taxon>
        <taxon>Sordariomycetes</taxon>
        <taxon>Hypocreomycetidae</taxon>
        <taxon>Hypocreales</taxon>
        <taxon>Nectriaceae</taxon>
        <taxon>Fusarium</taxon>
        <taxon>Fusarium solani species complex</taxon>
    </lineage>
</organism>
<evidence type="ECO:0000313" key="1">
    <source>
        <dbReference type="EMBL" id="KAI8663321.1"/>
    </source>
</evidence>
<name>A0ACC0QR32_9HYPO</name>